<evidence type="ECO:0000256" key="5">
    <source>
        <dbReference type="ARBA" id="ARBA00022989"/>
    </source>
</evidence>
<evidence type="ECO:0000256" key="2">
    <source>
        <dbReference type="ARBA" id="ARBA00022448"/>
    </source>
</evidence>
<dbReference type="EnsemblMetazoa" id="HelroT168368">
    <property type="protein sequence ID" value="HelroP168368"/>
    <property type="gene ID" value="HelroG168368"/>
</dbReference>
<dbReference type="GO" id="GO:0035725">
    <property type="term" value="P:sodium ion transmembrane transport"/>
    <property type="evidence" value="ECO:0000318"/>
    <property type="project" value="GO_Central"/>
</dbReference>
<dbReference type="Pfam" id="PF00858">
    <property type="entry name" value="ASC"/>
    <property type="match status" value="2"/>
</dbReference>
<dbReference type="GeneID" id="20202326"/>
<dbReference type="Gene3D" id="2.60.470.10">
    <property type="entry name" value="Acid-sensing ion channels like domains"/>
    <property type="match status" value="1"/>
</dbReference>
<dbReference type="HOGENOM" id="CLU_320106_0_0_1"/>
<dbReference type="PANTHER" id="PTHR11690">
    <property type="entry name" value="AMILORIDE-SENSITIVE SODIUM CHANNEL-RELATED"/>
    <property type="match status" value="1"/>
</dbReference>
<evidence type="ECO:0000256" key="10">
    <source>
        <dbReference type="ARBA" id="ARBA00023303"/>
    </source>
</evidence>
<name>T1F0H6_HELRO</name>
<evidence type="ECO:0000256" key="3">
    <source>
        <dbReference type="ARBA" id="ARBA00022461"/>
    </source>
</evidence>
<keyword evidence="7 11" id="KW-0406">Ion transport</keyword>
<keyword evidence="10 11" id="KW-0407">Ion channel</keyword>
<organism evidence="14 15">
    <name type="scientific">Helobdella robusta</name>
    <name type="common">Californian leech</name>
    <dbReference type="NCBI Taxonomy" id="6412"/>
    <lineage>
        <taxon>Eukaryota</taxon>
        <taxon>Metazoa</taxon>
        <taxon>Spiralia</taxon>
        <taxon>Lophotrochozoa</taxon>
        <taxon>Annelida</taxon>
        <taxon>Clitellata</taxon>
        <taxon>Hirudinea</taxon>
        <taxon>Rhynchobdellida</taxon>
        <taxon>Glossiphoniidae</taxon>
        <taxon>Helobdella</taxon>
    </lineage>
</organism>
<dbReference type="PANTHER" id="PTHR11690:SF248">
    <property type="entry name" value="PICKPOCKET 17, ISOFORM A"/>
    <property type="match status" value="1"/>
</dbReference>
<dbReference type="EMBL" id="AMQM01002955">
    <property type="status" value="NOT_ANNOTATED_CDS"/>
    <property type="molecule type" value="Genomic_DNA"/>
</dbReference>
<keyword evidence="9 11" id="KW-0739">Sodium transport</keyword>
<keyword evidence="8 12" id="KW-0472">Membrane</keyword>
<proteinExistence type="inferred from homology"/>
<evidence type="ECO:0000313" key="14">
    <source>
        <dbReference type="EnsemblMetazoa" id="HelroP168368"/>
    </source>
</evidence>
<dbReference type="PRINTS" id="PR01078">
    <property type="entry name" value="AMINACHANNEL"/>
</dbReference>
<dbReference type="eggNOG" id="KOG4294">
    <property type="taxonomic scope" value="Eukaryota"/>
</dbReference>
<evidence type="ECO:0000313" key="15">
    <source>
        <dbReference type="Proteomes" id="UP000015101"/>
    </source>
</evidence>
<evidence type="ECO:0000313" key="13">
    <source>
        <dbReference type="EMBL" id="ESO09387.1"/>
    </source>
</evidence>
<dbReference type="GO" id="GO:0015280">
    <property type="term" value="F:ligand-gated sodium channel activity"/>
    <property type="evidence" value="ECO:0000318"/>
    <property type="project" value="GO_Central"/>
</dbReference>
<dbReference type="InterPro" id="IPR001873">
    <property type="entry name" value="ENaC"/>
</dbReference>
<dbReference type="EMBL" id="KB095959">
    <property type="protein sequence ID" value="ESO09387.1"/>
    <property type="molecule type" value="Genomic_DNA"/>
</dbReference>
<dbReference type="RefSeq" id="XP_009012480.1">
    <property type="nucleotide sequence ID" value="XM_009014232.1"/>
</dbReference>
<dbReference type="InParanoid" id="T1F0H6"/>
<sequence>MEIQRPDSKQPDSSMATSVVLIKPKNTNSTFCEDFDLKDSGITFKETPTSNNVYLSIVSTWETFQSVTTSHGLPHFDRTKGGKFLNYSVNVAVQLKRSSIMKFPAVTICNNNPILKTEFDNMKSMVKILKSLDDKMKISICIETNPEFHPPTPARPIYYGSLNDSLIDSTFDSASRSTVEQTTTATLSPLPDCKQYNGVTNDGRQQRSDFILFNKLIEEYSLLTDEQKKIGGHTLEYLDFKHFFNNYHGNCYTFNYGVNLAENSTLKVSKKAGPRYGLSILFYANQFEYIGQISQSAGLRVIVHDSMRMPFPEDDAILVGPQTLTHIAVTVTKTKKLNGLYGNCRSEDDHDSSPTLYQTLYNVSYCQKGCLYTCLNEEILQKCGCYDLKFPLTKNVRSSTSPCSFNNETMRKHFTREIIYNPVISRELWPSDNFLTVMASIPRYEVHAQDINIMGNRDYGHFRQVGKQQFSGFHTCEAEYYSENFLLKTSLSSLPTLLNQQNNNLSFVNCLFGAFAILKKLFVVEAFAYYHTMGYNQTHAVIQYTYMTTFLYWFLESQQIKSANKNKQQTLVTNTTFFYFEAVDKCKSFKIKSVVHISNMMKMPYSETKEPSSEEVRSVVIDVPESTNNTFHDDFKFKDARSTLKETPASNNVNLSIISTWEAFQSVTTSHGLPHFSRAKGPFKKTLWLLVTLAGLGGLIFNAYLLCSYSLLSSSKFLNYEVNVAVQLNHANTMTFPAVTICNNNPILKHFFDKFQPLKETLTSFNDRVRSTTCDEVDPLTPVDDPPTTPIFDFGSSAPGNTRFTTLNPTIFTTATRDVVNHTVNQITVPDTTATPSDWLLFNNKLDCNQYDGITDDGRQQRSDYKLFNQVMEEISKQNASTKKQSGYDLDSILVNCFFAGGNCNQD</sequence>
<dbReference type="CTD" id="20202326"/>
<dbReference type="KEGG" id="hro:HELRODRAFT_168368"/>
<keyword evidence="3 11" id="KW-0894">Sodium channel</keyword>
<protein>
    <submittedName>
        <fullName evidence="13 14">Uncharacterized protein</fullName>
    </submittedName>
</protein>
<keyword evidence="2 11" id="KW-0813">Transport</keyword>
<dbReference type="GO" id="GO:0005886">
    <property type="term" value="C:plasma membrane"/>
    <property type="evidence" value="ECO:0000318"/>
    <property type="project" value="GO_Central"/>
</dbReference>
<evidence type="ECO:0000256" key="6">
    <source>
        <dbReference type="ARBA" id="ARBA00023053"/>
    </source>
</evidence>
<comment type="similarity">
    <text evidence="11">Belongs to the amiloride-sensitive sodium channel (TC 1.A.6) family.</text>
</comment>
<feature type="transmembrane region" description="Helical" evidence="12">
    <location>
        <begin position="687"/>
        <end position="707"/>
    </location>
</feature>
<dbReference type="Proteomes" id="UP000015101">
    <property type="component" value="Unassembled WGS sequence"/>
</dbReference>
<evidence type="ECO:0000256" key="11">
    <source>
        <dbReference type="RuleBase" id="RU000679"/>
    </source>
</evidence>
<keyword evidence="5 12" id="KW-1133">Transmembrane helix</keyword>
<evidence type="ECO:0000256" key="1">
    <source>
        <dbReference type="ARBA" id="ARBA00004141"/>
    </source>
</evidence>
<reference evidence="13 15" key="2">
    <citation type="journal article" date="2013" name="Nature">
        <title>Insights into bilaterian evolution from three spiralian genomes.</title>
        <authorList>
            <person name="Simakov O."/>
            <person name="Marletaz F."/>
            <person name="Cho S.J."/>
            <person name="Edsinger-Gonzales E."/>
            <person name="Havlak P."/>
            <person name="Hellsten U."/>
            <person name="Kuo D.H."/>
            <person name="Larsson T."/>
            <person name="Lv J."/>
            <person name="Arendt D."/>
            <person name="Savage R."/>
            <person name="Osoegawa K."/>
            <person name="de Jong P."/>
            <person name="Grimwood J."/>
            <person name="Chapman J.A."/>
            <person name="Shapiro H."/>
            <person name="Aerts A."/>
            <person name="Otillar R.P."/>
            <person name="Terry A.Y."/>
            <person name="Boore J.L."/>
            <person name="Grigoriev I.V."/>
            <person name="Lindberg D.R."/>
            <person name="Seaver E.C."/>
            <person name="Weisblat D.A."/>
            <person name="Putnam N.H."/>
            <person name="Rokhsar D.S."/>
        </authorList>
    </citation>
    <scope>NUCLEOTIDE SEQUENCE</scope>
</reference>
<evidence type="ECO:0000256" key="12">
    <source>
        <dbReference type="SAM" id="Phobius"/>
    </source>
</evidence>
<evidence type="ECO:0000256" key="7">
    <source>
        <dbReference type="ARBA" id="ARBA00023065"/>
    </source>
</evidence>
<reference evidence="14" key="3">
    <citation type="submission" date="2015-06" db="UniProtKB">
        <authorList>
            <consortium name="EnsemblMetazoa"/>
        </authorList>
    </citation>
    <scope>IDENTIFICATION</scope>
</reference>
<dbReference type="OrthoDB" id="6021021at2759"/>
<gene>
    <name evidence="14" type="primary">20202326</name>
    <name evidence="13" type="ORF">HELRODRAFT_168368</name>
</gene>
<reference evidence="15" key="1">
    <citation type="submission" date="2012-12" db="EMBL/GenBank/DDBJ databases">
        <authorList>
            <person name="Hellsten U."/>
            <person name="Grimwood J."/>
            <person name="Chapman J.A."/>
            <person name="Shapiro H."/>
            <person name="Aerts A."/>
            <person name="Otillar R.P."/>
            <person name="Terry A.Y."/>
            <person name="Boore J.L."/>
            <person name="Simakov O."/>
            <person name="Marletaz F."/>
            <person name="Cho S.-J."/>
            <person name="Edsinger-Gonzales E."/>
            <person name="Havlak P."/>
            <person name="Kuo D.-H."/>
            <person name="Larsson T."/>
            <person name="Lv J."/>
            <person name="Arendt D."/>
            <person name="Savage R."/>
            <person name="Osoegawa K."/>
            <person name="de Jong P."/>
            <person name="Lindberg D.R."/>
            <person name="Seaver E.C."/>
            <person name="Weisblat D.A."/>
            <person name="Putnam N.H."/>
            <person name="Grigoriev I.V."/>
            <person name="Rokhsar D.S."/>
        </authorList>
    </citation>
    <scope>NUCLEOTIDE SEQUENCE</scope>
</reference>
<keyword evidence="15" id="KW-1185">Reference proteome</keyword>
<keyword evidence="6" id="KW-0915">Sodium</keyword>
<comment type="subcellular location">
    <subcellularLocation>
        <location evidence="1">Membrane</location>
        <topology evidence="1">Multi-pass membrane protein</topology>
    </subcellularLocation>
</comment>
<evidence type="ECO:0000256" key="8">
    <source>
        <dbReference type="ARBA" id="ARBA00023136"/>
    </source>
</evidence>
<evidence type="ECO:0000256" key="4">
    <source>
        <dbReference type="ARBA" id="ARBA00022692"/>
    </source>
</evidence>
<accession>T1F0H6</accession>
<keyword evidence="4 11" id="KW-0812">Transmembrane</keyword>
<evidence type="ECO:0000256" key="9">
    <source>
        <dbReference type="ARBA" id="ARBA00023201"/>
    </source>
</evidence>
<dbReference type="AlphaFoldDB" id="T1F0H6"/>